<comment type="caution">
    <text evidence="2">The sequence shown here is derived from an EMBL/GenBank/DDBJ whole genome shotgun (WGS) entry which is preliminary data.</text>
</comment>
<proteinExistence type="predicted"/>
<dbReference type="PANTHER" id="PTHR37814:SF1">
    <property type="entry name" value="MEMBRANE PROTEIN"/>
    <property type="match status" value="1"/>
</dbReference>
<gene>
    <name evidence="2" type="ORF">KCX82_09365</name>
</gene>
<dbReference type="Proteomes" id="UP000675664">
    <property type="component" value="Unassembled WGS sequence"/>
</dbReference>
<keyword evidence="1" id="KW-0472">Membrane</keyword>
<evidence type="ECO:0000313" key="3">
    <source>
        <dbReference type="Proteomes" id="UP000675664"/>
    </source>
</evidence>
<feature type="transmembrane region" description="Helical" evidence="1">
    <location>
        <begin position="283"/>
        <end position="306"/>
    </location>
</feature>
<feature type="transmembrane region" description="Helical" evidence="1">
    <location>
        <begin position="87"/>
        <end position="115"/>
    </location>
</feature>
<feature type="transmembrane region" description="Helical" evidence="1">
    <location>
        <begin position="234"/>
        <end position="258"/>
    </location>
</feature>
<keyword evidence="3" id="KW-1185">Reference proteome</keyword>
<sequence>MENERTVNITNMIKIGGAYASYTIGAGFATGQEVLQFFGSWGNPANFLAVFVSMVMTVYFTVSCYRTGQEKQFGNPSECYAYYCGKYVGYFFDFFCLIIVFGIAIAMFAGCGATINQYFGIPVYIGAILLGVFAGGTVMLGLKKVVNVLGFLGIVIIVYVVVIGIYALARNPVGMAESTARLPEYLSAGKVLRAGVFGIYNPVLSALFYAGLCLIVSIPFLISLGKQTTNQKEALTSGIFSGIFFHAGVLLVLIAILINLDSIIETGGQIPLLSAMQNMIPELSWSFAIILILGIFTTITGYLWLISGRFAEDKSTKSRIITAAVTIAGIFGGAFIPFNQIINILYPFSGLVGCAFLIFIIVKDVKIYSEKKKTSEPQEG</sequence>
<name>A0A8J7W2I6_9FIRM</name>
<dbReference type="EMBL" id="JAGSND010000005">
    <property type="protein sequence ID" value="MBR0598080.1"/>
    <property type="molecule type" value="Genomic_DNA"/>
</dbReference>
<feature type="transmembrane region" description="Helical" evidence="1">
    <location>
        <begin position="199"/>
        <end position="222"/>
    </location>
</feature>
<feature type="transmembrane region" description="Helical" evidence="1">
    <location>
        <begin position="47"/>
        <end position="66"/>
    </location>
</feature>
<feature type="transmembrane region" description="Helical" evidence="1">
    <location>
        <begin position="344"/>
        <end position="362"/>
    </location>
</feature>
<feature type="transmembrane region" description="Helical" evidence="1">
    <location>
        <begin position="149"/>
        <end position="169"/>
    </location>
</feature>
<evidence type="ECO:0000313" key="2">
    <source>
        <dbReference type="EMBL" id="MBR0598080.1"/>
    </source>
</evidence>
<dbReference type="InterPro" id="IPR038728">
    <property type="entry name" value="YkvI-like"/>
</dbReference>
<dbReference type="PANTHER" id="PTHR37814">
    <property type="entry name" value="CONSERVED MEMBRANE PROTEIN"/>
    <property type="match status" value="1"/>
</dbReference>
<protein>
    <recommendedName>
        <fullName evidence="4">Membrane protein YkvI</fullName>
    </recommendedName>
</protein>
<reference evidence="2" key="2">
    <citation type="submission" date="2021-04" db="EMBL/GenBank/DDBJ databases">
        <authorList>
            <person name="Liu J."/>
        </authorList>
    </citation>
    <scope>NUCLEOTIDE SEQUENCE</scope>
    <source>
        <strain evidence="2">BAD-6</strain>
    </source>
</reference>
<organism evidence="2 3">
    <name type="scientific">Sinanaerobacter chloroacetimidivorans</name>
    <dbReference type="NCBI Taxonomy" id="2818044"/>
    <lineage>
        <taxon>Bacteria</taxon>
        <taxon>Bacillati</taxon>
        <taxon>Bacillota</taxon>
        <taxon>Clostridia</taxon>
        <taxon>Peptostreptococcales</taxon>
        <taxon>Anaerovoracaceae</taxon>
        <taxon>Sinanaerobacter</taxon>
    </lineage>
</organism>
<dbReference type="AlphaFoldDB" id="A0A8J7W2I6"/>
<keyword evidence="1" id="KW-1133">Transmembrane helix</keyword>
<evidence type="ECO:0000256" key="1">
    <source>
        <dbReference type="SAM" id="Phobius"/>
    </source>
</evidence>
<keyword evidence="1" id="KW-0812">Transmembrane</keyword>
<reference evidence="2" key="1">
    <citation type="submission" date="2021-04" db="EMBL/GenBank/DDBJ databases">
        <title>Sinoanaerobacter chloroacetimidivorans sp. nov., an obligate anaerobic bacterium isolated from anaerobic sludge.</title>
        <authorList>
            <person name="Bao Y."/>
        </authorList>
    </citation>
    <scope>NUCLEOTIDE SEQUENCE</scope>
    <source>
        <strain evidence="2">BAD-6</strain>
    </source>
</reference>
<dbReference type="RefSeq" id="WP_227018211.1">
    <property type="nucleotide sequence ID" value="NZ_JAGSND010000005.1"/>
</dbReference>
<feature type="transmembrane region" description="Helical" evidence="1">
    <location>
        <begin position="318"/>
        <end position="338"/>
    </location>
</feature>
<accession>A0A8J7W2I6</accession>
<evidence type="ECO:0008006" key="4">
    <source>
        <dbReference type="Google" id="ProtNLM"/>
    </source>
</evidence>
<feature type="transmembrane region" description="Helical" evidence="1">
    <location>
        <begin position="121"/>
        <end position="142"/>
    </location>
</feature>